<dbReference type="Pfam" id="PF03016">
    <property type="entry name" value="Exostosin_GT47"/>
    <property type="match status" value="1"/>
</dbReference>
<gene>
    <name evidence="9" type="primary">LOC120256462</name>
</gene>
<name>A0AB40AZ49_DIOCR</name>
<comment type="subcellular location">
    <subcellularLocation>
        <location evidence="1">Golgi apparatus membrane</location>
        <topology evidence="1">Single-pass type II membrane protein</topology>
    </subcellularLocation>
</comment>
<dbReference type="GO" id="GO:0033940">
    <property type="term" value="F:glucuronoarabinoxylan endo-1,4-beta-xylanase activity"/>
    <property type="evidence" value="ECO:0007669"/>
    <property type="project" value="EnsemblPlants"/>
</dbReference>
<keyword evidence="8" id="KW-1185">Reference proteome</keyword>
<keyword evidence="3 9" id="KW-0808">Transferase</keyword>
<sequence>MALSPPRERKHSKLIPLLSIFFSLWIILLLFSFPSPSSPPPPPTSQCPQDMPKFYIYNLPSNFNHHLLHHCKSLNIYTNMCPYVSNEGLGRQLSGKSSSWFVTHQFLAEMVFHARALRHPCRTLDPTSANLFHVPFYAGLYASSHFRTANLTLRDELAVTFSDYLTRQPHWHRHHGRDHFIVVGRTAWDFMRNDDSTADFGANRLLLLPEIKNMTVLTVERQPWAGRNQYGIPYPSYFHPRNRSELTSWQELVRKSTRTHLFSFVGGSRPAANQMAAVRGEILKQCNASAQCLQVECEAGTSRCYEPDRVLNLMMRAEFCLQPPGDSFTRRSVFDSILAGCVPVFFSEHTAYTQYKWYMPNRTQDWSVFLGSDQWIRIEEELGKIQKIQIQQMRIQIIDLIPSMTYAHPDVVHGDEIGFRDAVDVALVELNRLVWSGRKPV</sequence>
<dbReference type="GO" id="GO:0000139">
    <property type="term" value="C:Golgi membrane"/>
    <property type="evidence" value="ECO:0007669"/>
    <property type="project" value="UniProtKB-SubCell"/>
</dbReference>
<accession>A0AB40AZ49</accession>
<evidence type="ECO:0000259" key="7">
    <source>
        <dbReference type="Pfam" id="PF03016"/>
    </source>
</evidence>
<protein>
    <submittedName>
        <fullName evidence="9">Probable xyloglucan galactosyltransferase GT17</fullName>
    </submittedName>
</protein>
<evidence type="ECO:0000256" key="6">
    <source>
        <dbReference type="SAM" id="Phobius"/>
    </source>
</evidence>
<dbReference type="GO" id="GO:0016757">
    <property type="term" value="F:glycosyltransferase activity"/>
    <property type="evidence" value="ECO:0007669"/>
    <property type="project" value="UniProtKB-KW"/>
</dbReference>
<dbReference type="AlphaFoldDB" id="A0AB40AZ49"/>
<keyword evidence="6" id="KW-1133">Transmembrane helix</keyword>
<evidence type="ECO:0000256" key="1">
    <source>
        <dbReference type="ARBA" id="ARBA00004323"/>
    </source>
</evidence>
<dbReference type="GeneID" id="120256462"/>
<dbReference type="GO" id="GO:0045492">
    <property type="term" value="P:xylan biosynthetic process"/>
    <property type="evidence" value="ECO:0007669"/>
    <property type="project" value="EnsemblPlants"/>
</dbReference>
<feature type="transmembrane region" description="Helical" evidence="6">
    <location>
        <begin position="14"/>
        <end position="33"/>
    </location>
</feature>
<dbReference type="Proteomes" id="UP001515500">
    <property type="component" value="Unplaced"/>
</dbReference>
<organism evidence="8 9">
    <name type="scientific">Dioscorea cayennensis subsp. rotundata</name>
    <name type="common">White Guinea yam</name>
    <name type="synonym">Dioscorea rotundata</name>
    <dbReference type="NCBI Taxonomy" id="55577"/>
    <lineage>
        <taxon>Eukaryota</taxon>
        <taxon>Viridiplantae</taxon>
        <taxon>Streptophyta</taxon>
        <taxon>Embryophyta</taxon>
        <taxon>Tracheophyta</taxon>
        <taxon>Spermatophyta</taxon>
        <taxon>Magnoliopsida</taxon>
        <taxon>Liliopsida</taxon>
        <taxon>Dioscoreales</taxon>
        <taxon>Dioscoreaceae</taxon>
        <taxon>Dioscorea</taxon>
    </lineage>
</organism>
<evidence type="ECO:0000313" key="9">
    <source>
        <dbReference type="RefSeq" id="XP_039120069.1"/>
    </source>
</evidence>
<comment type="similarity">
    <text evidence="2">Belongs to the glycosyltransferase 47 family.</text>
</comment>
<keyword evidence="3 9" id="KW-0328">Glycosyltransferase</keyword>
<keyword evidence="4" id="KW-0735">Signal-anchor</keyword>
<evidence type="ECO:0000313" key="8">
    <source>
        <dbReference type="Proteomes" id="UP001515500"/>
    </source>
</evidence>
<dbReference type="PANTHER" id="PTHR11062">
    <property type="entry name" value="EXOSTOSIN HEPARAN SULFATE GLYCOSYLTRANSFERASE -RELATED"/>
    <property type="match status" value="1"/>
</dbReference>
<keyword evidence="6" id="KW-0472">Membrane</keyword>
<reference evidence="9" key="1">
    <citation type="submission" date="2025-08" db="UniProtKB">
        <authorList>
            <consortium name="RefSeq"/>
        </authorList>
    </citation>
    <scope>IDENTIFICATION</scope>
</reference>
<proteinExistence type="inferred from homology"/>
<dbReference type="PANTHER" id="PTHR11062:SF255">
    <property type="entry name" value="XYLOGLUCAN GALACTOSYLTRANSFERASE GT17-RELATED"/>
    <property type="match status" value="1"/>
</dbReference>
<evidence type="ECO:0000256" key="3">
    <source>
        <dbReference type="ARBA" id="ARBA00022676"/>
    </source>
</evidence>
<dbReference type="RefSeq" id="XP_039120069.1">
    <property type="nucleotide sequence ID" value="XM_039264135.1"/>
</dbReference>
<dbReference type="InterPro" id="IPR004263">
    <property type="entry name" value="Exostosin"/>
</dbReference>
<evidence type="ECO:0000256" key="2">
    <source>
        <dbReference type="ARBA" id="ARBA00010271"/>
    </source>
</evidence>
<keyword evidence="5" id="KW-0333">Golgi apparatus</keyword>
<dbReference type="InterPro" id="IPR040911">
    <property type="entry name" value="Exostosin_GT47"/>
</dbReference>
<keyword evidence="6" id="KW-0812">Transmembrane</keyword>
<feature type="domain" description="Exostosin GT47" evidence="7">
    <location>
        <begin position="53"/>
        <end position="369"/>
    </location>
</feature>
<evidence type="ECO:0000256" key="4">
    <source>
        <dbReference type="ARBA" id="ARBA00022968"/>
    </source>
</evidence>
<evidence type="ECO:0000256" key="5">
    <source>
        <dbReference type="ARBA" id="ARBA00023034"/>
    </source>
</evidence>